<keyword evidence="3" id="KW-1185">Reference proteome</keyword>
<keyword evidence="1" id="KW-0812">Transmembrane</keyword>
<reference evidence="2" key="1">
    <citation type="submission" date="2021-01" db="EMBL/GenBank/DDBJ databases">
        <authorList>
            <consortium name="Genoscope - CEA"/>
            <person name="William W."/>
        </authorList>
    </citation>
    <scope>NUCLEOTIDE SEQUENCE</scope>
</reference>
<dbReference type="OrthoDB" id="299548at2759"/>
<feature type="transmembrane region" description="Helical" evidence="1">
    <location>
        <begin position="14"/>
        <end position="32"/>
    </location>
</feature>
<proteinExistence type="predicted"/>
<evidence type="ECO:0000313" key="3">
    <source>
        <dbReference type="Proteomes" id="UP000692954"/>
    </source>
</evidence>
<dbReference type="Proteomes" id="UP000692954">
    <property type="component" value="Unassembled WGS sequence"/>
</dbReference>
<protein>
    <submittedName>
        <fullName evidence="2">Uncharacterized protein</fullName>
    </submittedName>
</protein>
<evidence type="ECO:0000256" key="1">
    <source>
        <dbReference type="SAM" id="Phobius"/>
    </source>
</evidence>
<sequence length="86" mass="10308">MSLILNFEECQNEIIVGTLAFFSIFLILVLQLKKQCAEQKTLYEKSYIKQSPKEFESNKQYLTKYHIQKLKENPKFKEWQSQSKNI</sequence>
<comment type="caution">
    <text evidence="2">The sequence shown here is derived from an EMBL/GenBank/DDBJ whole genome shotgun (WGS) entry which is preliminary data.</text>
</comment>
<dbReference type="AlphaFoldDB" id="A0A8S1NA76"/>
<dbReference type="EMBL" id="CAJJDN010000051">
    <property type="protein sequence ID" value="CAD8087216.1"/>
    <property type="molecule type" value="Genomic_DNA"/>
</dbReference>
<accession>A0A8S1NA76</accession>
<evidence type="ECO:0000313" key="2">
    <source>
        <dbReference type="EMBL" id="CAD8087216.1"/>
    </source>
</evidence>
<keyword evidence="1" id="KW-1133">Transmembrane helix</keyword>
<organism evidence="2 3">
    <name type="scientific">Paramecium sonneborni</name>
    <dbReference type="NCBI Taxonomy" id="65129"/>
    <lineage>
        <taxon>Eukaryota</taxon>
        <taxon>Sar</taxon>
        <taxon>Alveolata</taxon>
        <taxon>Ciliophora</taxon>
        <taxon>Intramacronucleata</taxon>
        <taxon>Oligohymenophorea</taxon>
        <taxon>Peniculida</taxon>
        <taxon>Parameciidae</taxon>
        <taxon>Paramecium</taxon>
    </lineage>
</organism>
<name>A0A8S1NA76_9CILI</name>
<keyword evidence="1" id="KW-0472">Membrane</keyword>
<gene>
    <name evidence="2" type="ORF">PSON_ATCC_30995.1.T0510069</name>
</gene>